<dbReference type="SUPFAM" id="SSF55729">
    <property type="entry name" value="Acyl-CoA N-acyltransferases (Nat)"/>
    <property type="match status" value="1"/>
</dbReference>
<name>A0A3L8P2M6_9ACTN</name>
<dbReference type="InterPro" id="IPR051908">
    <property type="entry name" value="Ribosomal_N-acetyltransferase"/>
</dbReference>
<dbReference type="GO" id="GO:0008999">
    <property type="term" value="F:protein-N-terminal-alanine acetyltransferase activity"/>
    <property type="evidence" value="ECO:0007669"/>
    <property type="project" value="TreeGrafter"/>
</dbReference>
<dbReference type="GO" id="GO:1990189">
    <property type="term" value="F:protein N-terminal-serine acetyltransferase activity"/>
    <property type="evidence" value="ECO:0007669"/>
    <property type="project" value="TreeGrafter"/>
</dbReference>
<dbReference type="InterPro" id="IPR000182">
    <property type="entry name" value="GNAT_dom"/>
</dbReference>
<dbReference type="AlphaFoldDB" id="A0A3L8P2M6"/>
<dbReference type="InterPro" id="IPR016181">
    <property type="entry name" value="Acyl_CoA_acyltransferase"/>
</dbReference>
<feature type="domain" description="N-acetyltransferase" evidence="1">
    <location>
        <begin position="6"/>
        <end position="155"/>
    </location>
</feature>
<dbReference type="EMBL" id="RDBE01000007">
    <property type="protein sequence ID" value="RLV49103.1"/>
    <property type="molecule type" value="Genomic_DNA"/>
</dbReference>
<dbReference type="Pfam" id="PF13302">
    <property type="entry name" value="Acetyltransf_3"/>
    <property type="match status" value="1"/>
</dbReference>
<comment type="caution">
    <text evidence="2">The sequence shown here is derived from an EMBL/GenBank/DDBJ whole genome shotgun (WGS) entry which is preliminary data.</text>
</comment>
<dbReference type="PROSITE" id="PS51186">
    <property type="entry name" value="GNAT"/>
    <property type="match status" value="1"/>
</dbReference>
<protein>
    <submittedName>
        <fullName evidence="2">N-acetyltransferase</fullName>
    </submittedName>
</protein>
<evidence type="ECO:0000259" key="1">
    <source>
        <dbReference type="PROSITE" id="PS51186"/>
    </source>
</evidence>
<keyword evidence="3" id="KW-1185">Reference proteome</keyword>
<organism evidence="2 3">
    <name type="scientific">Nocardioides mangrovicus</name>
    <dbReference type="NCBI Taxonomy" id="2478913"/>
    <lineage>
        <taxon>Bacteria</taxon>
        <taxon>Bacillati</taxon>
        <taxon>Actinomycetota</taxon>
        <taxon>Actinomycetes</taxon>
        <taxon>Propionibacteriales</taxon>
        <taxon>Nocardioidaceae</taxon>
        <taxon>Nocardioides</taxon>
    </lineage>
</organism>
<dbReference type="CDD" id="cd04301">
    <property type="entry name" value="NAT_SF"/>
    <property type="match status" value="1"/>
</dbReference>
<evidence type="ECO:0000313" key="2">
    <source>
        <dbReference type="EMBL" id="RLV49103.1"/>
    </source>
</evidence>
<keyword evidence="2" id="KW-0808">Transferase</keyword>
<evidence type="ECO:0000313" key="3">
    <source>
        <dbReference type="Proteomes" id="UP000281708"/>
    </source>
</evidence>
<dbReference type="GO" id="GO:0005737">
    <property type="term" value="C:cytoplasm"/>
    <property type="evidence" value="ECO:0007669"/>
    <property type="project" value="TreeGrafter"/>
</dbReference>
<dbReference type="Gene3D" id="3.40.630.30">
    <property type="match status" value="1"/>
</dbReference>
<gene>
    <name evidence="2" type="ORF">D9V37_11060</name>
</gene>
<dbReference type="Proteomes" id="UP000281708">
    <property type="component" value="Unassembled WGS sequence"/>
</dbReference>
<proteinExistence type="predicted"/>
<reference evidence="2 3" key="1">
    <citation type="submission" date="2018-10" db="EMBL/GenBank/DDBJ databases">
        <title>Marmoricola sp. 4Q3S-7 whole genome shotgun sequence.</title>
        <authorList>
            <person name="Li F."/>
        </authorList>
    </citation>
    <scope>NUCLEOTIDE SEQUENCE [LARGE SCALE GENOMIC DNA]</scope>
    <source>
        <strain evidence="2 3">4Q3S-7</strain>
    </source>
</reference>
<sequence>MALVDIGLREVVAGDGEAIQRLMDDPDVRQWNPMRGATAREWLELRSQDDAASRTWAIADAGRFVGTISLTDIDLRHRTADVGYRVLATERGRGVGTAALGLVTAHAFDVLGLRRVQLYHALANPGSCRVAERSGFALEGTVRQAYVYGDGRPYDEHLHARLVTDR</sequence>
<accession>A0A3L8P2M6</accession>
<dbReference type="PANTHER" id="PTHR43441:SF10">
    <property type="entry name" value="ACETYLTRANSFERASE"/>
    <property type="match status" value="1"/>
</dbReference>
<dbReference type="PANTHER" id="PTHR43441">
    <property type="entry name" value="RIBOSOMAL-PROTEIN-SERINE ACETYLTRANSFERASE"/>
    <property type="match status" value="1"/>
</dbReference>
<dbReference type="OrthoDB" id="2061990at2"/>